<reference evidence="2" key="1">
    <citation type="journal article" date="2020" name="Nature">
        <title>Giant virus diversity and host interactions through global metagenomics.</title>
        <authorList>
            <person name="Schulz F."/>
            <person name="Roux S."/>
            <person name="Paez-Espino D."/>
            <person name="Jungbluth S."/>
            <person name="Walsh D.A."/>
            <person name="Denef V.J."/>
            <person name="McMahon K.D."/>
            <person name="Konstantinidis K.T."/>
            <person name="Eloe-Fadrosh E.A."/>
            <person name="Kyrpides N.C."/>
            <person name="Woyke T."/>
        </authorList>
    </citation>
    <scope>NUCLEOTIDE SEQUENCE</scope>
    <source>
        <strain evidence="2">GVMAG-M-3300023110-24</strain>
    </source>
</reference>
<protein>
    <recommendedName>
        <fullName evidence="1">PCIF1 WW domain-containing protein</fullName>
    </recommendedName>
</protein>
<dbReference type="Pfam" id="PF12237">
    <property type="entry name" value="PCIF1_WW"/>
    <property type="match status" value="1"/>
</dbReference>
<name>A0A6C0CYR2_9ZZZZ</name>
<dbReference type="GO" id="GO:0016422">
    <property type="term" value="F:mRNA (2'-O-methyladenosine-N6-)-methyltransferase activity"/>
    <property type="evidence" value="ECO:0007669"/>
    <property type="project" value="InterPro"/>
</dbReference>
<dbReference type="PANTHER" id="PTHR21727">
    <property type="entry name" value="PHOSPHORYLATED CTD INTERACTING FACTOR 1"/>
    <property type="match status" value="1"/>
</dbReference>
<feature type="domain" description="PCIF1 WW" evidence="1">
    <location>
        <begin position="28"/>
        <end position="159"/>
    </location>
</feature>
<sequence>MKNDIKLQYKNHSQIIKKKTYNRLLKQNIIKSNYDIDLIIWCLLFRYKSLGYWGGIFGSIQPKYYNYFKKENNMEVEGFASFLNHTLDYYFGLFYDLEKYFGCLGNFYNAIFIKGIYLINPPYIIKHINKAIDNSVDNIDKEKVSFLFSLPVWDVGTRKNLNYICDGKKKITDFKTEIKISKLKNNKYLKFSNIYCKSDFKYYDYLNEIFINYANTNILFLSNESKKYNFNILPKPSI</sequence>
<dbReference type="GO" id="GO:0099122">
    <property type="term" value="F:RNA polymerase II C-terminal domain binding"/>
    <property type="evidence" value="ECO:0007669"/>
    <property type="project" value="InterPro"/>
</dbReference>
<accession>A0A6C0CYR2</accession>
<organism evidence="2">
    <name type="scientific">viral metagenome</name>
    <dbReference type="NCBI Taxonomy" id="1070528"/>
    <lineage>
        <taxon>unclassified sequences</taxon>
        <taxon>metagenomes</taxon>
        <taxon>organismal metagenomes</taxon>
    </lineage>
</organism>
<proteinExistence type="predicted"/>
<dbReference type="AlphaFoldDB" id="A0A6C0CYR2"/>
<evidence type="ECO:0000259" key="1">
    <source>
        <dbReference type="Pfam" id="PF12237"/>
    </source>
</evidence>
<dbReference type="EMBL" id="MN739508">
    <property type="protein sequence ID" value="QHT09100.1"/>
    <property type="molecule type" value="Genomic_DNA"/>
</dbReference>
<dbReference type="InterPro" id="IPR039881">
    <property type="entry name" value="PCIF1-like"/>
</dbReference>
<evidence type="ECO:0000313" key="2">
    <source>
        <dbReference type="EMBL" id="QHT09100.1"/>
    </source>
</evidence>
<dbReference type="InterPro" id="IPR022035">
    <property type="entry name" value="PCIF1_WW"/>
</dbReference>
<dbReference type="PANTHER" id="PTHR21727:SF0">
    <property type="entry name" value="MRNA (2'-O-METHYLADENOSINE-N(6)-)-METHYLTRANSFERASE"/>
    <property type="match status" value="1"/>
</dbReference>